<feature type="compositionally biased region" description="Basic and acidic residues" evidence="1">
    <location>
        <begin position="59"/>
        <end position="68"/>
    </location>
</feature>
<evidence type="ECO:0000313" key="3">
    <source>
        <dbReference type="Proteomes" id="UP000499080"/>
    </source>
</evidence>
<organism evidence="2 3">
    <name type="scientific">Araneus ventricosus</name>
    <name type="common">Orbweaver spider</name>
    <name type="synonym">Epeira ventricosa</name>
    <dbReference type="NCBI Taxonomy" id="182803"/>
    <lineage>
        <taxon>Eukaryota</taxon>
        <taxon>Metazoa</taxon>
        <taxon>Ecdysozoa</taxon>
        <taxon>Arthropoda</taxon>
        <taxon>Chelicerata</taxon>
        <taxon>Arachnida</taxon>
        <taxon>Araneae</taxon>
        <taxon>Araneomorphae</taxon>
        <taxon>Entelegynae</taxon>
        <taxon>Araneoidea</taxon>
        <taxon>Araneidae</taxon>
        <taxon>Araneus</taxon>
    </lineage>
</organism>
<feature type="region of interest" description="Disordered" evidence="1">
    <location>
        <begin position="47"/>
        <end position="79"/>
    </location>
</feature>
<reference evidence="2 3" key="1">
    <citation type="journal article" date="2019" name="Sci. Rep.">
        <title>Orb-weaving spider Araneus ventricosus genome elucidates the spidroin gene catalogue.</title>
        <authorList>
            <person name="Kono N."/>
            <person name="Nakamura H."/>
            <person name="Ohtoshi R."/>
            <person name="Moran D.A.P."/>
            <person name="Shinohara A."/>
            <person name="Yoshida Y."/>
            <person name="Fujiwara M."/>
            <person name="Mori M."/>
            <person name="Tomita M."/>
            <person name="Arakawa K."/>
        </authorList>
    </citation>
    <scope>NUCLEOTIDE SEQUENCE [LARGE SCALE GENOMIC DNA]</scope>
</reference>
<gene>
    <name evidence="2" type="ORF">AVEN_242404_1</name>
</gene>
<dbReference type="Proteomes" id="UP000499080">
    <property type="component" value="Unassembled WGS sequence"/>
</dbReference>
<accession>A0A4Y2ITY2</accession>
<proteinExistence type="predicted"/>
<comment type="caution">
    <text evidence="2">The sequence shown here is derived from an EMBL/GenBank/DDBJ whole genome shotgun (WGS) entry which is preliminary data.</text>
</comment>
<sequence>MVIGSRLWDRRVQSSAKDPPYMCCLLHVKSGVIKRLSASVVRKFGDEMPAQVPSSSSDRGSKLRDSSQKRPRVTSKRDINITKLKQVTKMKLSTFLYTTHTKKKKKIDGRLSLRNGRWD</sequence>
<protein>
    <submittedName>
        <fullName evidence="2">Uncharacterized protein</fullName>
    </submittedName>
</protein>
<keyword evidence="3" id="KW-1185">Reference proteome</keyword>
<name>A0A4Y2ITY2_ARAVE</name>
<evidence type="ECO:0000313" key="2">
    <source>
        <dbReference type="EMBL" id="GBM81293.1"/>
    </source>
</evidence>
<dbReference type="EMBL" id="BGPR01002934">
    <property type="protein sequence ID" value="GBM81293.1"/>
    <property type="molecule type" value="Genomic_DNA"/>
</dbReference>
<dbReference type="AlphaFoldDB" id="A0A4Y2ITY2"/>
<evidence type="ECO:0000256" key="1">
    <source>
        <dbReference type="SAM" id="MobiDB-lite"/>
    </source>
</evidence>